<feature type="signal peptide" evidence="1">
    <location>
        <begin position="1"/>
        <end position="23"/>
    </location>
</feature>
<organism evidence="2 3">
    <name type="scientific">Nocardia jiangsuensis</name>
    <dbReference type="NCBI Taxonomy" id="1691563"/>
    <lineage>
        <taxon>Bacteria</taxon>
        <taxon>Bacillati</taxon>
        <taxon>Actinomycetota</taxon>
        <taxon>Actinomycetes</taxon>
        <taxon>Mycobacteriales</taxon>
        <taxon>Nocardiaceae</taxon>
        <taxon>Nocardia</taxon>
    </lineage>
</organism>
<proteinExistence type="predicted"/>
<sequence>MWKKVLAVASALLLSNAAPLSHAEPAAAPTPSRLVFAAAEEVSTLHGFTAGQAPDPETYWTVPRDLSMYTPELWQLLGDRHARISINMRWQRDFGPIPAGKPHFDELPALLRTAERNNVGVVAWLTVPYGDGYWATEDNLALHEQMVRDFDTWAREIGFRPRQVLLDLEAPLADTATLGNLPRQPVPVVRMLGENIDPAGQCAAMRGYERVVAWLEDHGYPATAATYSFLFDDITDGDTAFTDGLNMPLSRPGTFREVAFMAMRSVYAGLLGTDPGPSIHAAYIQDMRRWYGDAATFSLGEAGEGPYKDDLNEMITDTRLAAALTTGDVGIYSLDKALADYGLDGVARLFDAVEAPLAGAELERASTLSPGAIAARGLIGAENILAGALAAGVSRQPNSWPPSC</sequence>
<protein>
    <recommendedName>
        <fullName evidence="4">Glycoside hydrolase family 42 N-terminal domain-containing protein</fullName>
    </recommendedName>
</protein>
<evidence type="ECO:0000313" key="2">
    <source>
        <dbReference type="EMBL" id="MFC3961891.1"/>
    </source>
</evidence>
<reference evidence="3" key="1">
    <citation type="journal article" date="2019" name="Int. J. Syst. Evol. Microbiol.">
        <title>The Global Catalogue of Microorganisms (GCM) 10K type strain sequencing project: providing services to taxonomists for standard genome sequencing and annotation.</title>
        <authorList>
            <consortium name="The Broad Institute Genomics Platform"/>
            <consortium name="The Broad Institute Genome Sequencing Center for Infectious Disease"/>
            <person name="Wu L."/>
            <person name="Ma J."/>
        </authorList>
    </citation>
    <scope>NUCLEOTIDE SEQUENCE [LARGE SCALE GENOMIC DNA]</scope>
    <source>
        <strain evidence="3">CGMCC 4.7330</strain>
    </source>
</reference>
<dbReference type="Proteomes" id="UP001595696">
    <property type="component" value="Unassembled WGS sequence"/>
</dbReference>
<dbReference type="RefSeq" id="WP_378611648.1">
    <property type="nucleotide sequence ID" value="NZ_JBHSAX010000007.1"/>
</dbReference>
<dbReference type="EMBL" id="JBHSAX010000007">
    <property type="protein sequence ID" value="MFC3961891.1"/>
    <property type="molecule type" value="Genomic_DNA"/>
</dbReference>
<name>A0ABV8DP72_9NOCA</name>
<accession>A0ABV8DP72</accession>
<evidence type="ECO:0000313" key="3">
    <source>
        <dbReference type="Proteomes" id="UP001595696"/>
    </source>
</evidence>
<keyword evidence="1" id="KW-0732">Signal</keyword>
<evidence type="ECO:0008006" key="4">
    <source>
        <dbReference type="Google" id="ProtNLM"/>
    </source>
</evidence>
<evidence type="ECO:0000256" key="1">
    <source>
        <dbReference type="SAM" id="SignalP"/>
    </source>
</evidence>
<keyword evidence="3" id="KW-1185">Reference proteome</keyword>
<feature type="chain" id="PRO_5046359353" description="Glycoside hydrolase family 42 N-terminal domain-containing protein" evidence="1">
    <location>
        <begin position="24"/>
        <end position="404"/>
    </location>
</feature>
<comment type="caution">
    <text evidence="2">The sequence shown here is derived from an EMBL/GenBank/DDBJ whole genome shotgun (WGS) entry which is preliminary data.</text>
</comment>
<gene>
    <name evidence="2" type="ORF">ACFO0B_07815</name>
</gene>